<dbReference type="Proteomes" id="UP000557656">
    <property type="component" value="Unassembled WGS sequence"/>
</dbReference>
<dbReference type="EMBL" id="JABYQV010000015">
    <property type="protein sequence ID" value="NVP32446.1"/>
    <property type="molecule type" value="Genomic_DNA"/>
</dbReference>
<dbReference type="AlphaFoldDB" id="A0A7Y7UT49"/>
<comment type="caution">
    <text evidence="3">The sequence shown here is derived from an EMBL/GenBank/DDBJ whole genome shotgun (WGS) entry which is preliminary data.</text>
</comment>
<evidence type="ECO:0000259" key="1">
    <source>
        <dbReference type="Pfam" id="PF04233"/>
    </source>
</evidence>
<evidence type="ECO:0000313" key="2">
    <source>
        <dbReference type="EMBL" id="NNG53652.1"/>
    </source>
</evidence>
<dbReference type="EMBL" id="JABEOV010000013">
    <property type="protein sequence ID" value="NNG53652.1"/>
    <property type="molecule type" value="Genomic_DNA"/>
</dbReference>
<sequence>MWQADHARAFTVAKVANLDLLATIRQSLDKVMRDGGTLEQWKAGLVPELQKAGWWGMVENKALTGTDDPVFVGGRRLRTIYDTNLRISRAAGRWKRIQEMKDVRPYLMYVSIGDNRTRPLHRRWGGNDPAFPFRIILPVDHPAWAVFYPPNDWGCRCSVRQLSQAELDRLGYRVTTDAELERIGWMTADGQVGGRLRTFWRKGAEKPEAVPVGVGPGFAYNPGVSGMQAVAEKATRSLEEMAPLDLKAARYTLVDLVKSDAFLETLNEPNGVFPVMILGDEARAALGAKNHVVVLSSDSYAKQRGLTARSAGHTDLTVPDYRLLPRIGAAPDHVIRDRDQHVVLWKLDGERYLRAVVKVTASGDQMYLQSYRVGEARNLAREIATGNRVGGKVDVPPASPETGPRVAATVALDRLGPDATRKDGRSAMQALVEAAKADLPATQAALEAFVASDRFAAVVEKMGEAPALALADDLRRLLGAPSGIARIARDNLPAIIGDIDGLGAFTQEPDEIRRDGQDAVLIRRVGDRTMMLRLRPKASLLQIIALRVLQAEELAAILELPIW</sequence>
<proteinExistence type="predicted"/>
<gene>
    <name evidence="2" type="ORF">HKX05_09850</name>
    <name evidence="3" type="ORF">HLV41_15505</name>
</gene>
<keyword evidence="5" id="KW-1185">Reference proteome</keyword>
<dbReference type="InterPro" id="IPR006528">
    <property type="entry name" value="Phage_head_morphogenesis_dom"/>
</dbReference>
<feature type="domain" description="Phage head morphogenesis" evidence="1">
    <location>
        <begin position="24"/>
        <end position="159"/>
    </location>
</feature>
<evidence type="ECO:0000313" key="5">
    <source>
        <dbReference type="Proteomes" id="UP000557656"/>
    </source>
</evidence>
<reference evidence="4 5" key="1">
    <citation type="submission" date="2020-05" db="EMBL/GenBank/DDBJ databases">
        <title>Draft Genome Sequences of Sphingomonas sp. Isolated from the International Space Station.</title>
        <authorList>
            <person name="Bijlani S."/>
            <person name="Singh N.K."/>
            <person name="Mason C.E."/>
            <person name="Wang C.C."/>
            <person name="Venkateswaran K."/>
        </authorList>
    </citation>
    <scope>NUCLEOTIDE SEQUENCE [LARGE SCALE GENOMIC DNA]</scope>
    <source>
        <strain evidence="2 5">IIF7SW-B5</strain>
        <strain evidence="3">ISS-IIF7SWP</strain>
    </source>
</reference>
<name>A0A7Y7UT49_9SPHN</name>
<accession>A0A7Y7UT49</accession>
<organism evidence="3 4">
    <name type="scientific">Sphingomonas sanguinis</name>
    <dbReference type="NCBI Taxonomy" id="33051"/>
    <lineage>
        <taxon>Bacteria</taxon>
        <taxon>Pseudomonadati</taxon>
        <taxon>Pseudomonadota</taxon>
        <taxon>Alphaproteobacteria</taxon>
        <taxon>Sphingomonadales</taxon>
        <taxon>Sphingomonadaceae</taxon>
        <taxon>Sphingomonas</taxon>
    </lineage>
</organism>
<dbReference type="Pfam" id="PF04233">
    <property type="entry name" value="Phage_Mu_F"/>
    <property type="match status" value="1"/>
</dbReference>
<dbReference type="Proteomes" id="UP000531581">
    <property type="component" value="Unassembled WGS sequence"/>
</dbReference>
<evidence type="ECO:0000313" key="4">
    <source>
        <dbReference type="Proteomes" id="UP000531581"/>
    </source>
</evidence>
<evidence type="ECO:0000313" key="3">
    <source>
        <dbReference type="EMBL" id="NVP32446.1"/>
    </source>
</evidence>
<protein>
    <recommendedName>
        <fullName evidence="1">Phage head morphogenesis domain-containing protein</fullName>
    </recommendedName>
</protein>